<evidence type="ECO:0008006" key="4">
    <source>
        <dbReference type="Google" id="ProtNLM"/>
    </source>
</evidence>
<evidence type="ECO:0000256" key="1">
    <source>
        <dbReference type="SAM" id="Phobius"/>
    </source>
</evidence>
<keyword evidence="1" id="KW-0812">Transmembrane</keyword>
<sequence length="221" mass="26024">MNIVDYQIVISNIGKIVLGINTLLLLVGFFRNKKAYKFFTIYLVSITIIQAFTYYLWTKGANNLHVSHYYLTTQFILLSLFYHSLFKNKTQKRLVITILVLVIIILIVQSYIMPELLYKFNLVEILVTLLPLVFFSVIQFYNSLSGTKNFTYINSGIFIYLLTSTLIFCSGNIVNEITTEFRTLLWFMNAILYLVYQLLITMEWYFNFRKKKIPKIDTSIK</sequence>
<feature type="transmembrane region" description="Helical" evidence="1">
    <location>
        <begin position="150"/>
        <end position="174"/>
    </location>
</feature>
<dbReference type="KEGG" id="kan:IMCC3317_08460"/>
<proteinExistence type="predicted"/>
<feature type="transmembrane region" description="Helical" evidence="1">
    <location>
        <begin position="118"/>
        <end position="138"/>
    </location>
</feature>
<organism evidence="2 3">
    <name type="scientific">Kordia antarctica</name>
    <dbReference type="NCBI Taxonomy" id="1218801"/>
    <lineage>
        <taxon>Bacteria</taxon>
        <taxon>Pseudomonadati</taxon>
        <taxon>Bacteroidota</taxon>
        <taxon>Flavobacteriia</taxon>
        <taxon>Flavobacteriales</taxon>
        <taxon>Flavobacteriaceae</taxon>
        <taxon>Kordia</taxon>
    </lineage>
</organism>
<keyword evidence="1" id="KW-0472">Membrane</keyword>
<gene>
    <name evidence="2" type="ORF">IMCC3317_08460</name>
</gene>
<feature type="transmembrane region" description="Helical" evidence="1">
    <location>
        <begin position="6"/>
        <end position="27"/>
    </location>
</feature>
<evidence type="ECO:0000313" key="2">
    <source>
        <dbReference type="EMBL" id="QHI35500.1"/>
    </source>
</evidence>
<evidence type="ECO:0000313" key="3">
    <source>
        <dbReference type="Proteomes" id="UP000464657"/>
    </source>
</evidence>
<protein>
    <recommendedName>
        <fullName evidence="4">YhhN-like protein</fullName>
    </recommendedName>
</protein>
<dbReference type="OrthoDB" id="1253476at2"/>
<feature type="transmembrane region" description="Helical" evidence="1">
    <location>
        <begin position="93"/>
        <end position="112"/>
    </location>
</feature>
<feature type="transmembrane region" description="Helical" evidence="1">
    <location>
        <begin position="69"/>
        <end position="86"/>
    </location>
</feature>
<accession>A0A7L4ZG55</accession>
<keyword evidence="3" id="KW-1185">Reference proteome</keyword>
<dbReference type="Proteomes" id="UP000464657">
    <property type="component" value="Chromosome"/>
</dbReference>
<feature type="transmembrane region" description="Helical" evidence="1">
    <location>
        <begin position="39"/>
        <end position="57"/>
    </location>
</feature>
<dbReference type="EMBL" id="CP019288">
    <property type="protein sequence ID" value="QHI35500.1"/>
    <property type="molecule type" value="Genomic_DNA"/>
</dbReference>
<dbReference type="RefSeq" id="WP_160128240.1">
    <property type="nucleotide sequence ID" value="NZ_CP019288.1"/>
</dbReference>
<reference evidence="2 3" key="1">
    <citation type="journal article" date="2013" name="Int. J. Syst. Evol. Microbiol.">
        <title>Kordia antarctica sp. nov., isolated from Antarctic seawater.</title>
        <authorList>
            <person name="Baek K."/>
            <person name="Choi A."/>
            <person name="Kang I."/>
            <person name="Lee K."/>
            <person name="Cho J.C."/>
        </authorList>
    </citation>
    <scope>NUCLEOTIDE SEQUENCE [LARGE SCALE GENOMIC DNA]</scope>
    <source>
        <strain evidence="2 3">IMCC3317</strain>
    </source>
</reference>
<feature type="transmembrane region" description="Helical" evidence="1">
    <location>
        <begin position="186"/>
        <end position="206"/>
    </location>
</feature>
<keyword evidence="1" id="KW-1133">Transmembrane helix</keyword>
<name>A0A7L4ZG55_9FLAO</name>
<dbReference type="AlphaFoldDB" id="A0A7L4ZG55"/>